<keyword evidence="9 12" id="KW-1133">Transmembrane helix</keyword>
<dbReference type="InterPro" id="IPR019757">
    <property type="entry name" value="Pept_S26A_signal_pept_1_Lys-AS"/>
</dbReference>
<evidence type="ECO:0000256" key="13">
    <source>
        <dbReference type="RuleBase" id="RU362042"/>
    </source>
</evidence>
<keyword evidence="7 12" id="KW-0812">Transmembrane</keyword>
<evidence type="ECO:0000313" key="18">
    <source>
        <dbReference type="Proteomes" id="UP000595038"/>
    </source>
</evidence>
<evidence type="ECO:0000256" key="2">
    <source>
        <dbReference type="ARBA" id="ARBA00004401"/>
    </source>
</evidence>
<dbReference type="PANTHER" id="PTHR43390">
    <property type="entry name" value="SIGNAL PEPTIDASE I"/>
    <property type="match status" value="1"/>
</dbReference>
<dbReference type="Gene3D" id="2.10.109.10">
    <property type="entry name" value="Umud Fragment, subunit A"/>
    <property type="match status" value="1"/>
</dbReference>
<dbReference type="InterPro" id="IPR000223">
    <property type="entry name" value="Pept_S26A_signal_pept_1"/>
</dbReference>
<dbReference type="RefSeq" id="WP_003181363.1">
    <property type="nucleotide sequence ID" value="NZ_BEXU01000005.1"/>
</dbReference>
<dbReference type="GO" id="GO:0004252">
    <property type="term" value="F:serine-type endopeptidase activity"/>
    <property type="evidence" value="ECO:0007669"/>
    <property type="project" value="InterPro"/>
</dbReference>
<name>A0A1Y0YEC8_BACLI</name>
<keyword evidence="10 12" id="KW-0472">Membrane</keyword>
<reference evidence="16 17" key="1">
    <citation type="submission" date="2019-06" db="EMBL/GenBank/DDBJ databases">
        <title>Genome sequence analysis of &gt;100 Bacillus licheniformis strains suggests intrinsic resistance to this species.</title>
        <authorList>
            <person name="Wels M."/>
            <person name="Siezen R.J."/>
            <person name="Johansen E."/>
            <person name="Stuer-Lauridsen B."/>
            <person name="Bjerre K."/>
            <person name="Nielsen B.K.K."/>
        </authorList>
    </citation>
    <scope>NUCLEOTIDE SEQUENCE [LARGE SCALE GENOMIC DNA]</scope>
    <source>
        <strain evidence="16 17">BAC-16736</strain>
    </source>
</reference>
<dbReference type="Proteomes" id="UP000595038">
    <property type="component" value="Chromosome"/>
</dbReference>
<keyword evidence="8 12" id="KW-0378">Hydrolase</keyword>
<evidence type="ECO:0000256" key="10">
    <source>
        <dbReference type="ARBA" id="ARBA00023136"/>
    </source>
</evidence>
<evidence type="ECO:0000256" key="11">
    <source>
        <dbReference type="PIRSR" id="PIRSR600223-1"/>
    </source>
</evidence>
<dbReference type="SMR" id="A0A1Y0YEC8"/>
<accession>A0A1Y0YEC8</accession>
<evidence type="ECO:0000259" key="14">
    <source>
        <dbReference type="Pfam" id="PF10502"/>
    </source>
</evidence>
<dbReference type="InterPro" id="IPR036286">
    <property type="entry name" value="LexA/Signal_pep-like_sf"/>
</dbReference>
<proteinExistence type="inferred from homology"/>
<reference evidence="15 18" key="2">
    <citation type="submission" date="2020-12" db="EMBL/GenBank/DDBJ databases">
        <title>FDA dAtabase for Regulatory Grade micrObial Sequences (FDA-ARGOS): Supporting development and validation of Infectious Disease Dx tests.</title>
        <authorList>
            <person name="Nelson B."/>
            <person name="Plummer A."/>
            <person name="Tallon L."/>
            <person name="Sadzewicz L."/>
            <person name="Zhao X."/>
            <person name="Boylan J."/>
            <person name="Ott S."/>
            <person name="Bowen H."/>
            <person name="Vavikolanu K."/>
            <person name="Mehta A."/>
            <person name="Aluvathingal J."/>
            <person name="Nadendla S."/>
            <person name="Myers T."/>
            <person name="Yan Y."/>
            <person name="Sichtig H."/>
        </authorList>
    </citation>
    <scope>NUCLEOTIDE SEQUENCE [LARGE SCALE GENOMIC DNA]</scope>
    <source>
        <strain evidence="15 18">FDAARGOS_923</strain>
    </source>
</reference>
<dbReference type="EMBL" id="NILC01000030">
    <property type="protein sequence ID" value="TWL22180.1"/>
    <property type="molecule type" value="Genomic_DNA"/>
</dbReference>
<organism evidence="16 17">
    <name type="scientific">Bacillus licheniformis</name>
    <dbReference type="NCBI Taxonomy" id="1402"/>
    <lineage>
        <taxon>Bacteria</taxon>
        <taxon>Bacillati</taxon>
        <taxon>Bacillota</taxon>
        <taxon>Bacilli</taxon>
        <taxon>Bacillales</taxon>
        <taxon>Bacillaceae</taxon>
        <taxon>Bacillus</taxon>
    </lineage>
</organism>
<dbReference type="InterPro" id="IPR019758">
    <property type="entry name" value="Pept_S26A_signal_pept_1_CS"/>
</dbReference>
<keyword evidence="5" id="KW-1003">Cell membrane</keyword>
<evidence type="ECO:0000256" key="9">
    <source>
        <dbReference type="ARBA" id="ARBA00022989"/>
    </source>
</evidence>
<evidence type="ECO:0000256" key="1">
    <source>
        <dbReference type="ARBA" id="ARBA00000677"/>
    </source>
</evidence>
<dbReference type="EC" id="3.4.21.89" evidence="4 12"/>
<dbReference type="GO" id="GO:0005886">
    <property type="term" value="C:plasma membrane"/>
    <property type="evidence" value="ECO:0007669"/>
    <property type="project" value="UniProtKB-SubCell"/>
</dbReference>
<feature type="transmembrane region" description="Helical" evidence="12">
    <location>
        <begin position="16"/>
        <end position="35"/>
    </location>
</feature>
<dbReference type="GO" id="GO:0009003">
    <property type="term" value="F:signal peptidase activity"/>
    <property type="evidence" value="ECO:0007669"/>
    <property type="project" value="UniProtKB-EC"/>
</dbReference>
<comment type="similarity">
    <text evidence="3 13">Belongs to the peptidase S26 family.</text>
</comment>
<dbReference type="InterPro" id="IPR019756">
    <property type="entry name" value="Pept_S26A_signal_pept_1_Ser-AS"/>
</dbReference>
<sequence length="186" mass="21145">MTEEKSTNKKNSLFEWVKAIIIAVVLALLIRAFLFEPYLVEGTSMDPTLHDGERLFVYKTVRYVGEFKRGDIVIIDGDEKNVHYVKRLIGLPGDTVQMKDDTLYINGKKVSEPYLSENRKEAEAVGVKLTGDFGPVKVPEGKYFVMGDNRQRSMDSRNGLGLIDKKRVAGTSQFVFFPFNEIRKTD</sequence>
<dbReference type="GeneID" id="92861750"/>
<keyword evidence="6 12" id="KW-0645">Protease</keyword>
<comment type="catalytic activity">
    <reaction evidence="1 12">
        <text>Cleavage of hydrophobic, N-terminal signal or leader sequences from secreted and periplasmic proteins.</text>
        <dbReference type="EC" id="3.4.21.89"/>
    </reaction>
</comment>
<dbReference type="PROSITE" id="PS00760">
    <property type="entry name" value="SPASE_I_2"/>
    <property type="match status" value="1"/>
</dbReference>
<dbReference type="Pfam" id="PF10502">
    <property type="entry name" value="Peptidase_S26"/>
    <property type="match status" value="1"/>
</dbReference>
<feature type="active site" evidence="11">
    <location>
        <position position="44"/>
    </location>
</feature>
<dbReference type="PANTHER" id="PTHR43390:SF1">
    <property type="entry name" value="CHLOROPLAST PROCESSING PEPTIDASE"/>
    <property type="match status" value="1"/>
</dbReference>
<dbReference type="NCBIfam" id="TIGR02227">
    <property type="entry name" value="sigpep_I_bact"/>
    <property type="match status" value="1"/>
</dbReference>
<dbReference type="InterPro" id="IPR019533">
    <property type="entry name" value="Peptidase_S26"/>
</dbReference>
<dbReference type="SUPFAM" id="SSF51306">
    <property type="entry name" value="LexA/Signal peptidase"/>
    <property type="match status" value="1"/>
</dbReference>
<evidence type="ECO:0000256" key="5">
    <source>
        <dbReference type="ARBA" id="ARBA00022475"/>
    </source>
</evidence>
<dbReference type="FunFam" id="2.10.109.10:FF:000008">
    <property type="entry name" value="Signal peptidase I"/>
    <property type="match status" value="1"/>
</dbReference>
<dbReference type="EMBL" id="CP065647">
    <property type="protein sequence ID" value="QPR71769.1"/>
    <property type="molecule type" value="Genomic_DNA"/>
</dbReference>
<comment type="subcellular location">
    <subcellularLocation>
        <location evidence="2">Cell membrane</location>
        <topology evidence="2">Single-pass type II membrane protein</topology>
    </subcellularLocation>
    <subcellularLocation>
        <location evidence="13">Membrane</location>
        <topology evidence="13">Single-pass type II membrane protein</topology>
    </subcellularLocation>
</comment>
<protein>
    <recommendedName>
        <fullName evidence="4 12">Signal peptidase I</fullName>
        <ecNumber evidence="4 12">3.4.21.89</ecNumber>
    </recommendedName>
</protein>
<evidence type="ECO:0000256" key="6">
    <source>
        <dbReference type="ARBA" id="ARBA00022670"/>
    </source>
</evidence>
<evidence type="ECO:0000256" key="7">
    <source>
        <dbReference type="ARBA" id="ARBA00022692"/>
    </source>
</evidence>
<evidence type="ECO:0000256" key="8">
    <source>
        <dbReference type="ARBA" id="ARBA00022801"/>
    </source>
</evidence>
<evidence type="ECO:0000313" key="16">
    <source>
        <dbReference type="EMBL" id="TWL22180.1"/>
    </source>
</evidence>
<gene>
    <name evidence="15" type="primary">lepB</name>
    <name evidence="16" type="ORF">CHCC16736_0643</name>
    <name evidence="15" type="ORF">I6G80_18370</name>
</gene>
<evidence type="ECO:0000256" key="12">
    <source>
        <dbReference type="RuleBase" id="RU003993"/>
    </source>
</evidence>
<evidence type="ECO:0000256" key="4">
    <source>
        <dbReference type="ARBA" id="ARBA00013208"/>
    </source>
</evidence>
<dbReference type="CDD" id="cd06530">
    <property type="entry name" value="S26_SPase_I"/>
    <property type="match status" value="1"/>
</dbReference>
<feature type="domain" description="Peptidase S26" evidence="14">
    <location>
        <begin position="14"/>
        <end position="177"/>
    </location>
</feature>
<dbReference type="PROSITE" id="PS00761">
    <property type="entry name" value="SPASE_I_3"/>
    <property type="match status" value="1"/>
</dbReference>
<dbReference type="GO" id="GO:0006465">
    <property type="term" value="P:signal peptide processing"/>
    <property type="evidence" value="ECO:0007669"/>
    <property type="project" value="InterPro"/>
</dbReference>
<dbReference type="AlphaFoldDB" id="A0A1Y0YEC8"/>
<evidence type="ECO:0000256" key="3">
    <source>
        <dbReference type="ARBA" id="ARBA00009370"/>
    </source>
</evidence>
<dbReference type="Proteomes" id="UP000435910">
    <property type="component" value="Unassembled WGS sequence"/>
</dbReference>
<dbReference type="PROSITE" id="PS00501">
    <property type="entry name" value="SPASE_I_1"/>
    <property type="match status" value="1"/>
</dbReference>
<evidence type="ECO:0000313" key="15">
    <source>
        <dbReference type="EMBL" id="QPR71769.1"/>
    </source>
</evidence>
<evidence type="ECO:0000313" key="17">
    <source>
        <dbReference type="Proteomes" id="UP000435910"/>
    </source>
</evidence>
<dbReference type="PRINTS" id="PR00727">
    <property type="entry name" value="LEADERPTASE"/>
</dbReference>
<feature type="active site" evidence="11">
    <location>
        <position position="86"/>
    </location>
</feature>
<dbReference type="OMA" id="LLKYPRW"/>